<evidence type="ECO:0000313" key="5">
    <source>
        <dbReference type="EMBL" id="QJR35088.1"/>
    </source>
</evidence>
<evidence type="ECO:0000313" key="6">
    <source>
        <dbReference type="Proteomes" id="UP000500938"/>
    </source>
</evidence>
<feature type="binding site" evidence="3">
    <location>
        <position position="21"/>
    </location>
    <ligand>
        <name>substrate</name>
    </ligand>
</feature>
<protein>
    <recommendedName>
        <fullName evidence="3 4">Diaminopimelate epimerase</fullName>
        <shortName evidence="3">DAP epimerase</shortName>
        <ecNumber evidence="3 4">5.1.1.7</ecNumber>
    </recommendedName>
    <alternativeName>
        <fullName evidence="3">PLP-independent amino acid racemase</fullName>
    </alternativeName>
</protein>
<keyword evidence="2 3" id="KW-0413">Isomerase</keyword>
<accession>A0A6M4IMG3</accession>
<feature type="site" description="Could be important to modulate the pK values of the two catalytic cysteine residues" evidence="3">
    <location>
        <position position="208"/>
    </location>
</feature>
<comment type="function">
    <text evidence="3">Catalyzes the stereoinversion of LL-2,6-diaminopimelate (L,L-DAP) to meso-diaminopimelate (meso-DAP), a precursor of L-lysine and an essential component of the bacterial peptidoglycan.</text>
</comment>
<keyword evidence="3" id="KW-0028">Amino-acid biosynthesis</keyword>
<evidence type="ECO:0000256" key="1">
    <source>
        <dbReference type="ARBA" id="ARBA00010219"/>
    </source>
</evidence>
<proteinExistence type="inferred from homology"/>
<dbReference type="KEGG" id="ggr:HKW67_05985"/>
<comment type="subcellular location">
    <subcellularLocation>
        <location evidence="3">Cytoplasm</location>
    </subcellularLocation>
</comment>
<evidence type="ECO:0000256" key="3">
    <source>
        <dbReference type="HAMAP-Rule" id="MF_00197"/>
    </source>
</evidence>
<feature type="binding site" evidence="3">
    <location>
        <begin position="219"/>
        <end position="220"/>
    </location>
    <ligand>
        <name>substrate</name>
    </ligand>
</feature>
<keyword evidence="3" id="KW-0457">Lysine biosynthesis</keyword>
<comment type="subunit">
    <text evidence="3">Homodimer.</text>
</comment>
<dbReference type="UniPathway" id="UPA00034">
    <property type="reaction ID" value="UER00025"/>
</dbReference>
<dbReference type="GO" id="GO:0005829">
    <property type="term" value="C:cytosol"/>
    <property type="evidence" value="ECO:0007669"/>
    <property type="project" value="TreeGrafter"/>
</dbReference>
<dbReference type="HAMAP" id="MF_00197">
    <property type="entry name" value="DAP_epimerase"/>
    <property type="match status" value="1"/>
</dbReference>
<dbReference type="Proteomes" id="UP000500938">
    <property type="component" value="Chromosome"/>
</dbReference>
<dbReference type="EMBL" id="CP053085">
    <property type="protein sequence ID" value="QJR35088.1"/>
    <property type="molecule type" value="Genomic_DNA"/>
</dbReference>
<dbReference type="InterPro" id="IPR001653">
    <property type="entry name" value="DAP_epimerase_DapF"/>
</dbReference>
<feature type="active site" description="Proton acceptor" evidence="3">
    <location>
        <position position="218"/>
    </location>
</feature>
<keyword evidence="6" id="KW-1185">Reference proteome</keyword>
<comment type="pathway">
    <text evidence="3">Amino-acid biosynthesis; L-lysine biosynthesis via DAP pathway; DL-2,6-diaminopimelate from LL-2,6-diaminopimelate: step 1/1.</text>
</comment>
<organism evidence="5 6">
    <name type="scientific">Gemmatimonas groenlandica</name>
    <dbReference type="NCBI Taxonomy" id="2732249"/>
    <lineage>
        <taxon>Bacteria</taxon>
        <taxon>Pseudomonadati</taxon>
        <taxon>Gemmatimonadota</taxon>
        <taxon>Gemmatimonadia</taxon>
        <taxon>Gemmatimonadales</taxon>
        <taxon>Gemmatimonadaceae</taxon>
        <taxon>Gemmatimonas</taxon>
    </lineage>
</organism>
<dbReference type="GO" id="GO:0008837">
    <property type="term" value="F:diaminopimelate epimerase activity"/>
    <property type="evidence" value="ECO:0007669"/>
    <property type="project" value="UniProtKB-UniRule"/>
</dbReference>
<name>A0A6M4IMG3_9BACT</name>
<feature type="binding site" evidence="3">
    <location>
        <begin position="85"/>
        <end position="86"/>
    </location>
    <ligand>
        <name>substrate</name>
    </ligand>
</feature>
<dbReference type="EC" id="5.1.1.7" evidence="3 4"/>
<reference evidence="5 6" key="1">
    <citation type="submission" date="2020-05" db="EMBL/GenBank/DDBJ databases">
        <title>Complete genome sequence of Gemmatimonas greenlandica TET16.</title>
        <authorList>
            <person name="Zeng Y."/>
        </authorList>
    </citation>
    <scope>NUCLEOTIDE SEQUENCE [LARGE SCALE GENOMIC DNA]</scope>
    <source>
        <strain evidence="5 6">TET16</strain>
    </source>
</reference>
<dbReference type="Gene3D" id="3.10.310.10">
    <property type="entry name" value="Diaminopimelate Epimerase, Chain A, domain 1"/>
    <property type="match status" value="2"/>
</dbReference>
<dbReference type="NCBIfam" id="TIGR00652">
    <property type="entry name" value="DapF"/>
    <property type="match status" value="1"/>
</dbReference>
<evidence type="ECO:0000256" key="2">
    <source>
        <dbReference type="ARBA" id="ARBA00023235"/>
    </source>
</evidence>
<feature type="binding site" evidence="3">
    <location>
        <begin position="208"/>
        <end position="209"/>
    </location>
    <ligand>
        <name>substrate</name>
    </ligand>
</feature>
<feature type="binding site" evidence="3">
    <location>
        <position position="75"/>
    </location>
    <ligand>
        <name>substrate</name>
    </ligand>
</feature>
<dbReference type="AlphaFoldDB" id="A0A6M4IMG3"/>
<dbReference type="PANTHER" id="PTHR31689:SF0">
    <property type="entry name" value="DIAMINOPIMELATE EPIMERASE"/>
    <property type="match status" value="1"/>
</dbReference>
<comment type="similarity">
    <text evidence="1 3">Belongs to the diaminopimelate epimerase family.</text>
</comment>
<gene>
    <name evidence="3 5" type="primary">dapF</name>
    <name evidence="5" type="ORF">HKW67_05985</name>
</gene>
<feature type="site" description="Could be important to modulate the pK values of the two catalytic cysteine residues" evidence="3">
    <location>
        <position position="158"/>
    </location>
</feature>
<comment type="caution">
    <text evidence="3">Lacks conserved residue(s) required for the propagation of feature annotation.</text>
</comment>
<sequence>MTAPLSTLRGIPFAKMTGSGNDFVFFDGRDVPLERVTSPEVIQSICNRHNGIGADGIVVLEPARPEADVRIHYFNSDGTPADLCGNATLCSTSMSAMLGLAADSGMTLTTPAGLIASRVGDGLPEIDLQPVSGIRPAMPIDLVVGEERIGFAIAGIPHLVILCADADAVDVEGRGPLLRRHQASGPAGANVNWVSPMVGGQWRYRTFERGVEGETLACGTGAVATAVLLTAWGLVAPSTVAMRTSSGRDLEVRLTATESGFRPTLRGEGRVVFRGVIDSI</sequence>
<dbReference type="Pfam" id="PF01678">
    <property type="entry name" value="DAP_epimerase"/>
    <property type="match status" value="2"/>
</dbReference>
<dbReference type="RefSeq" id="WP_171224517.1">
    <property type="nucleotide sequence ID" value="NZ_CP053085.1"/>
</dbReference>
<evidence type="ECO:0000256" key="4">
    <source>
        <dbReference type="NCBIfam" id="TIGR00652"/>
    </source>
</evidence>
<dbReference type="SUPFAM" id="SSF54506">
    <property type="entry name" value="Diaminopimelate epimerase-like"/>
    <property type="match status" value="2"/>
</dbReference>
<dbReference type="PANTHER" id="PTHR31689">
    <property type="entry name" value="DIAMINOPIMELATE EPIMERASE, CHLOROPLASTIC"/>
    <property type="match status" value="1"/>
</dbReference>
<feature type="active site" description="Proton donor" evidence="3">
    <location>
        <position position="84"/>
    </location>
</feature>
<comment type="catalytic activity">
    <reaction evidence="3">
        <text>(2S,6S)-2,6-diaminopimelate = meso-2,6-diaminopimelate</text>
        <dbReference type="Rhea" id="RHEA:15393"/>
        <dbReference type="ChEBI" id="CHEBI:57609"/>
        <dbReference type="ChEBI" id="CHEBI:57791"/>
        <dbReference type="EC" id="5.1.1.7"/>
    </reaction>
</comment>
<keyword evidence="3" id="KW-0963">Cytoplasm</keyword>
<dbReference type="GO" id="GO:0009089">
    <property type="term" value="P:lysine biosynthetic process via diaminopimelate"/>
    <property type="evidence" value="ECO:0007669"/>
    <property type="project" value="UniProtKB-UniRule"/>
</dbReference>
<feature type="binding site" evidence="3">
    <location>
        <position position="190"/>
    </location>
    <ligand>
        <name>substrate</name>
    </ligand>
</feature>